<name>A0A0Q0U140_CLOBU</name>
<dbReference type="Gene3D" id="3.30.870.10">
    <property type="entry name" value="Endonuclease Chain A"/>
    <property type="match status" value="1"/>
</dbReference>
<protein>
    <submittedName>
        <fullName evidence="1">Uncharacterized protein</fullName>
    </submittedName>
</protein>
<comment type="caution">
    <text evidence="1">The sequence shown here is derived from an EMBL/GenBank/DDBJ whole genome shotgun (WGS) entry which is preliminary data.</text>
</comment>
<dbReference type="EMBL" id="BKBC01000001">
    <property type="protein sequence ID" value="GEQ19620.1"/>
    <property type="molecule type" value="Genomic_DNA"/>
</dbReference>
<evidence type="ECO:0000313" key="1">
    <source>
        <dbReference type="EMBL" id="GEQ19620.1"/>
    </source>
</evidence>
<reference evidence="1 2" key="1">
    <citation type="submission" date="2019-07" db="EMBL/GenBank/DDBJ databases">
        <title>Whole genome shotgun sequence of Clostridium butyricum NBRC 3858.</title>
        <authorList>
            <person name="Hosoyama A."/>
            <person name="Uohara A."/>
            <person name="Ohji S."/>
            <person name="Ichikawa N."/>
        </authorList>
    </citation>
    <scope>NUCLEOTIDE SEQUENCE [LARGE SCALE GENOMIC DNA]</scope>
    <source>
        <strain evidence="1 2">NBRC 3858</strain>
    </source>
</reference>
<accession>A0A0Q0U140</accession>
<dbReference type="Proteomes" id="UP000321089">
    <property type="component" value="Unassembled WGS sequence"/>
</dbReference>
<dbReference type="RefSeq" id="WP_024038929.1">
    <property type="nucleotide sequence ID" value="NZ_BKBC01000001.1"/>
</dbReference>
<dbReference type="AlphaFoldDB" id="A0A0Q0U140"/>
<gene>
    <name evidence="1" type="ORF">CBU02nite_01260</name>
</gene>
<sequence>MIDIMLKDNVKARELNCNGEYIRKTITDEEVNSQERFMRESMENSQLIAINLERETVKQYV</sequence>
<proteinExistence type="predicted"/>
<evidence type="ECO:0000313" key="2">
    <source>
        <dbReference type="Proteomes" id="UP000321089"/>
    </source>
</evidence>
<organism evidence="1 2">
    <name type="scientific">Clostridium butyricum</name>
    <dbReference type="NCBI Taxonomy" id="1492"/>
    <lineage>
        <taxon>Bacteria</taxon>
        <taxon>Bacillati</taxon>
        <taxon>Bacillota</taxon>
        <taxon>Clostridia</taxon>
        <taxon>Eubacteriales</taxon>
        <taxon>Clostridiaceae</taxon>
        <taxon>Clostridium</taxon>
    </lineage>
</organism>